<keyword evidence="2" id="KW-0812">Transmembrane</keyword>
<proteinExistence type="predicted"/>
<feature type="transmembrane region" description="Helical" evidence="2">
    <location>
        <begin position="413"/>
        <end position="436"/>
    </location>
</feature>
<keyword evidence="2" id="KW-0472">Membrane</keyword>
<feature type="compositionally biased region" description="Basic and acidic residues" evidence="1">
    <location>
        <begin position="274"/>
        <end position="296"/>
    </location>
</feature>
<evidence type="ECO:0000313" key="4">
    <source>
        <dbReference type="Proteomes" id="UP001159363"/>
    </source>
</evidence>
<protein>
    <submittedName>
        <fullName evidence="3">Uncharacterized protein</fullName>
    </submittedName>
</protein>
<dbReference type="EMBL" id="JARBHB010000001">
    <property type="protein sequence ID" value="KAJ8898009.1"/>
    <property type="molecule type" value="Genomic_DNA"/>
</dbReference>
<accession>A0ABQ9IMX5</accession>
<feature type="region of interest" description="Disordered" evidence="1">
    <location>
        <begin position="274"/>
        <end position="305"/>
    </location>
</feature>
<gene>
    <name evidence="3" type="ORF">PR048_003369</name>
</gene>
<keyword evidence="4" id="KW-1185">Reference proteome</keyword>
<reference evidence="3 4" key="1">
    <citation type="submission" date="2023-02" db="EMBL/GenBank/DDBJ databases">
        <title>LHISI_Scaffold_Assembly.</title>
        <authorList>
            <person name="Stuart O.P."/>
            <person name="Cleave R."/>
            <person name="Magrath M.J.L."/>
            <person name="Mikheyev A.S."/>
        </authorList>
    </citation>
    <scope>NUCLEOTIDE SEQUENCE [LARGE SCALE GENOMIC DNA]</scope>
    <source>
        <strain evidence="3">Daus_M_001</strain>
        <tissue evidence="3">Leg muscle</tissue>
    </source>
</reference>
<name>A0ABQ9IMX5_9NEOP</name>
<dbReference type="Proteomes" id="UP001159363">
    <property type="component" value="Chromosome 1"/>
</dbReference>
<keyword evidence="2" id="KW-1133">Transmembrane helix</keyword>
<evidence type="ECO:0000256" key="1">
    <source>
        <dbReference type="SAM" id="MobiDB-lite"/>
    </source>
</evidence>
<evidence type="ECO:0000256" key="2">
    <source>
        <dbReference type="SAM" id="Phobius"/>
    </source>
</evidence>
<comment type="caution">
    <text evidence="3">The sequence shown here is derived from an EMBL/GenBank/DDBJ whole genome shotgun (WGS) entry which is preliminary data.</text>
</comment>
<evidence type="ECO:0000313" key="3">
    <source>
        <dbReference type="EMBL" id="KAJ8898009.1"/>
    </source>
</evidence>
<sequence length="846" mass="95251">MDERARNRRVKPTVREEAWRNLEHCDWRDYCEHLCTLGMDGFQTTLTTTYITKAPTSTTLQVTPHLAHRVQRQCCTTVIRSATDSSQNFLRKTHSKRGAWHRILMNTEIEQQLKLRNPAAHACKMALLANNVSQRPVIRLASHLGKPGSITGGASRRSSYCGDLAGRCRWPAGFLGALPFPPPLHSNAAQLHTTILQLLGTSLQQAHRYQPDYQVSQQSMANLDQQIAQQARFPFPAVSEVVRLQMARWLYQAWSLLFLSNRCITEKGGFETTKLERAHSPAPSRQEKVTKEDRKGRTPASREGGCALSARGREVVAASPASQPIHAIHAIEEHAFPQHFPLSAHFTVNSLQVRPRQRNSHAISFTCLWTVDPLCSDTLVSPRSGETLEDPASKRSLQSEIQQSEKILRRERIVLLTSSLTMSSAAILYIILIRFVRGLVDLASCNQRTACWELSAGSLPNFSKWESCPDGAAGWRVFSGISLFPRRFIPVLIHTHLKHPHRLSRPRFKGHPNPFTHSLTRKVETRRPKEAAYLLVGRQHEQQEGELLQHAIADQDTRPVSRASRSQVRERVRPHHPLCKGRGGAVWSDYSPPTKANRVRFPAWWGGRFFAPKWVELVERDDSNIGLGLLREGGKTSGARLFSANRMLSVMANSRVLIKCNFVLLFGDHAAGRRVFSVIFRFPRLFNSGVIPDSSVFTLIGSHSSPVHRHRHTLQNINKKTPVFPNTFTRFPGENVGLEDANRTAAYPAEGMRSIMWRVVACEFDSSLVAPNGSSRVWLPVQKHLSFRSRLDGVDGAMFFRACTPANEPFRDENFPANKTDCSVLIGRSRTSFTYVYAGKWECAHA</sequence>
<organism evidence="3 4">
    <name type="scientific">Dryococelus australis</name>
    <dbReference type="NCBI Taxonomy" id="614101"/>
    <lineage>
        <taxon>Eukaryota</taxon>
        <taxon>Metazoa</taxon>
        <taxon>Ecdysozoa</taxon>
        <taxon>Arthropoda</taxon>
        <taxon>Hexapoda</taxon>
        <taxon>Insecta</taxon>
        <taxon>Pterygota</taxon>
        <taxon>Neoptera</taxon>
        <taxon>Polyneoptera</taxon>
        <taxon>Phasmatodea</taxon>
        <taxon>Verophasmatodea</taxon>
        <taxon>Anareolatae</taxon>
        <taxon>Phasmatidae</taxon>
        <taxon>Eurycanthinae</taxon>
        <taxon>Dryococelus</taxon>
    </lineage>
</organism>